<keyword evidence="2" id="KW-1185">Reference proteome</keyword>
<dbReference type="AlphaFoldDB" id="A0A654LYU2"/>
<dbReference type="EMBL" id="CP012850">
    <property type="protein sequence ID" value="ALI35441.1"/>
    <property type="molecule type" value="Genomic_DNA"/>
</dbReference>
<dbReference type="KEGG" id="taa:NMY3_01237"/>
<dbReference type="Proteomes" id="UP000058925">
    <property type="component" value="Chromosome"/>
</dbReference>
<protein>
    <submittedName>
        <fullName evidence="1">Uncharacterized protein</fullName>
    </submittedName>
</protein>
<sequence>MLFGQDDDTRDKQSRPLPSINIILTSLHNLLFIVIRAGEV</sequence>
<name>A0A654LYU2_9ARCH</name>
<proteinExistence type="predicted"/>
<gene>
    <name evidence="1" type="ORF">NMY3_01237</name>
</gene>
<evidence type="ECO:0000313" key="2">
    <source>
        <dbReference type="Proteomes" id="UP000058925"/>
    </source>
</evidence>
<accession>A0A654LYU2</accession>
<reference evidence="2" key="1">
    <citation type="submission" date="2015-10" db="EMBL/GenBank/DDBJ databases">
        <title>Niche specialization of a soil ammonia-oxidizing archaeon, Candidatus Nitrosocosmicus oleophilus.</title>
        <authorList>
            <person name="Jung M.-Y."/>
            <person name="Rhee S.-K."/>
        </authorList>
    </citation>
    <scope>NUCLEOTIDE SEQUENCE [LARGE SCALE GENOMIC DNA]</scope>
    <source>
        <strain evidence="2">MY3</strain>
    </source>
</reference>
<organism evidence="1 2">
    <name type="scientific">Candidatus Nitrosocosmicus oleophilus</name>
    <dbReference type="NCBI Taxonomy" id="1353260"/>
    <lineage>
        <taxon>Archaea</taxon>
        <taxon>Nitrososphaerota</taxon>
        <taxon>Nitrososphaeria</taxon>
        <taxon>Nitrososphaerales</taxon>
        <taxon>Nitrososphaeraceae</taxon>
        <taxon>Candidatus Nitrosocosmicus</taxon>
    </lineage>
</organism>
<evidence type="ECO:0000313" key="1">
    <source>
        <dbReference type="EMBL" id="ALI35441.1"/>
    </source>
</evidence>